<dbReference type="GO" id="GO:0031167">
    <property type="term" value="P:rRNA methylation"/>
    <property type="evidence" value="ECO:0007669"/>
    <property type="project" value="InterPro"/>
</dbReference>
<keyword evidence="2" id="KW-0808">Transferase</keyword>
<sequence length="381" mass="41880">MALSKPVMPLILDFSIPSTGMSCLQGNSFLKLALITLVLSLEGSPEMVQSFLVSKGCVQSLTVQTMSLSSHEENGHNSRKVDKRWQKKRRRVELGPDGLPVQPIHAPRQIRGAGDARKIHKLGGSQPSRSRKEQGKAWDLDTVGTAGGPSRLRIIGGSARGKRLDSPEVHLRPMMSKVREALFSTLFSFDLFGSRPPRVMDLFCGAGSVGLEALSRGAGEAVFVDMASECCECVERNLKLCNFDAVKGKIVRARAEEVLRQPKRLGVIGTFDLISITPPYEEVVYADLIRDVMESPAVAEDSLIVIEYPVELGSLPFNIGKGRLLGLRNRRYGRTVLAIYAVRPTGRRSGDLRPEEFDFAPSPLMDEGLRKCNLSDGENDY</sequence>
<reference evidence="4 5" key="1">
    <citation type="journal article" date="2014" name="Mol. Plant">
        <title>Chromosome Scale Genome Assembly and Transcriptome Profiling of Nannochloropsis gaditana in Nitrogen Depletion.</title>
        <authorList>
            <person name="Corteggiani Carpinelli E."/>
            <person name="Telatin A."/>
            <person name="Vitulo N."/>
            <person name="Forcato C."/>
            <person name="D'Angelo M."/>
            <person name="Schiavon R."/>
            <person name="Vezzi A."/>
            <person name="Giacometti G.M."/>
            <person name="Morosinotto T."/>
            <person name="Valle G."/>
        </authorList>
    </citation>
    <scope>NUCLEOTIDE SEQUENCE [LARGE SCALE GENOMIC DNA]</scope>
    <source>
        <strain evidence="4 5">B-31</strain>
    </source>
</reference>
<keyword evidence="5" id="KW-1185">Reference proteome</keyword>
<feature type="compositionally biased region" description="Basic and acidic residues" evidence="3">
    <location>
        <begin position="130"/>
        <end position="139"/>
    </location>
</feature>
<keyword evidence="1" id="KW-0489">Methyltransferase</keyword>
<dbReference type="OrthoDB" id="3548at2759"/>
<evidence type="ECO:0000256" key="2">
    <source>
        <dbReference type="ARBA" id="ARBA00022679"/>
    </source>
</evidence>
<dbReference type="InterPro" id="IPR029063">
    <property type="entry name" value="SAM-dependent_MTases_sf"/>
</dbReference>
<dbReference type="Proteomes" id="UP000019335">
    <property type="component" value="Chromosome 14"/>
</dbReference>
<evidence type="ECO:0000313" key="4">
    <source>
        <dbReference type="EMBL" id="EWM24245.1"/>
    </source>
</evidence>
<evidence type="ECO:0000313" key="5">
    <source>
        <dbReference type="Proteomes" id="UP000019335"/>
    </source>
</evidence>
<dbReference type="PANTHER" id="PTHR43542:SF1">
    <property type="entry name" value="METHYLTRANSFERASE"/>
    <property type="match status" value="1"/>
</dbReference>
<dbReference type="AlphaFoldDB" id="W7TB02"/>
<dbReference type="SUPFAM" id="SSF53335">
    <property type="entry name" value="S-adenosyl-L-methionine-dependent methyltransferases"/>
    <property type="match status" value="1"/>
</dbReference>
<accession>W7TB02</accession>
<dbReference type="Pfam" id="PF03602">
    <property type="entry name" value="Cons_hypoth95"/>
    <property type="match status" value="1"/>
</dbReference>
<dbReference type="Gene3D" id="3.40.50.150">
    <property type="entry name" value="Vaccinia Virus protein VP39"/>
    <property type="match status" value="1"/>
</dbReference>
<dbReference type="EMBL" id="AZIL01001306">
    <property type="protein sequence ID" value="EWM24245.1"/>
    <property type="molecule type" value="Genomic_DNA"/>
</dbReference>
<dbReference type="PANTHER" id="PTHR43542">
    <property type="entry name" value="METHYLTRANSFERASE"/>
    <property type="match status" value="1"/>
</dbReference>
<dbReference type="CDD" id="cd02440">
    <property type="entry name" value="AdoMet_MTases"/>
    <property type="match status" value="1"/>
</dbReference>
<evidence type="ECO:0000256" key="1">
    <source>
        <dbReference type="ARBA" id="ARBA00022603"/>
    </source>
</evidence>
<name>W7TB02_9STRA</name>
<comment type="caution">
    <text evidence="4">The sequence shown here is derived from an EMBL/GenBank/DDBJ whole genome shotgun (WGS) entry which is preliminary data.</text>
</comment>
<protein>
    <submittedName>
        <fullName evidence="4">N6-adenine-specific</fullName>
    </submittedName>
</protein>
<dbReference type="GO" id="GO:0008168">
    <property type="term" value="F:methyltransferase activity"/>
    <property type="evidence" value="ECO:0007669"/>
    <property type="project" value="UniProtKB-KW"/>
</dbReference>
<evidence type="ECO:0000256" key="3">
    <source>
        <dbReference type="SAM" id="MobiDB-lite"/>
    </source>
</evidence>
<dbReference type="InterPro" id="IPR004398">
    <property type="entry name" value="RNA_MeTrfase_RsmD"/>
</dbReference>
<gene>
    <name evidence="4" type="ORF">Naga_100020g50</name>
</gene>
<feature type="region of interest" description="Disordered" evidence="3">
    <location>
        <begin position="93"/>
        <end position="144"/>
    </location>
</feature>
<proteinExistence type="predicted"/>
<organism evidence="4 5">
    <name type="scientific">Nannochloropsis gaditana</name>
    <dbReference type="NCBI Taxonomy" id="72520"/>
    <lineage>
        <taxon>Eukaryota</taxon>
        <taxon>Sar</taxon>
        <taxon>Stramenopiles</taxon>
        <taxon>Ochrophyta</taxon>
        <taxon>Eustigmatophyceae</taxon>
        <taxon>Eustigmatales</taxon>
        <taxon>Monodopsidaceae</taxon>
        <taxon>Nannochloropsis</taxon>
    </lineage>
</organism>